<dbReference type="CDD" id="cd02907">
    <property type="entry name" value="Macro_Af1521_BAL-like"/>
    <property type="match status" value="1"/>
</dbReference>
<keyword evidence="4" id="KW-0520">NAD</keyword>
<dbReference type="Proteomes" id="UP001174136">
    <property type="component" value="Unassembled WGS sequence"/>
</dbReference>
<comment type="subcellular location">
    <subcellularLocation>
        <location evidence="1">Nucleus</location>
    </subcellularLocation>
</comment>
<dbReference type="GO" id="GO:0003714">
    <property type="term" value="F:transcription corepressor activity"/>
    <property type="evidence" value="ECO:0007669"/>
    <property type="project" value="TreeGrafter"/>
</dbReference>
<organism evidence="7 8">
    <name type="scientific">Merluccius polli</name>
    <name type="common">Benguela hake</name>
    <name type="synonym">Merluccius cadenati</name>
    <dbReference type="NCBI Taxonomy" id="89951"/>
    <lineage>
        <taxon>Eukaryota</taxon>
        <taxon>Metazoa</taxon>
        <taxon>Chordata</taxon>
        <taxon>Craniata</taxon>
        <taxon>Vertebrata</taxon>
        <taxon>Euteleostomi</taxon>
        <taxon>Actinopterygii</taxon>
        <taxon>Neopterygii</taxon>
        <taxon>Teleostei</taxon>
        <taxon>Neoteleostei</taxon>
        <taxon>Acanthomorphata</taxon>
        <taxon>Zeiogadaria</taxon>
        <taxon>Gadariae</taxon>
        <taxon>Gadiformes</taxon>
        <taxon>Gadoidei</taxon>
        <taxon>Merlucciidae</taxon>
        <taxon>Merluccius</taxon>
    </lineage>
</organism>
<dbReference type="Pfam" id="PF01661">
    <property type="entry name" value="Macro"/>
    <property type="match status" value="2"/>
</dbReference>
<dbReference type="InterPro" id="IPR002589">
    <property type="entry name" value="Macro_dom"/>
</dbReference>
<sequence>MANQLKIPLDRNKVSIVRQCGPAIKDVLRGKYECSVDFIGMDSVRGQAFGQSRNPSTGPEKRFSIKLKTIEVSVWKADLTKFPVDAVVNAANEDLAHYGGLANALSTAGGPEIQRESDAHVRHYGRLQTGDAVVCSPGLLECQKIIHAVGPWLPPGPSRYEVLQAEPLLVKTVNNILKMAEQNNLKSVAIPALSSGLFNFPVEKCADIIVDTLRNHNERANPGSYPCDIRLVNHDDPTVKEMERACRKIFGGTDVPVVKALQSHTSSATTPSIPLVIQIGNVRLTLSKGHIQRQKTDVIVNSTGGNLRLSNGTVSNAILSLAGEKMQEEMDQKYKKQPNKPLPPVLETKAYGLGCKQVYHTLCVGKEMANAKQILSKAVQECLQLAVTQRHKSIAFPAIGTGCLNFTNDEVADIMTQAVEVSARTMPAKMDVHFVIYPPERDTFMAFEGKLRQLQGRYLRPLGFETALSQVLALKQTRRPRGWLENLFHCSGMATVNNNFIQYLGVEELQKLNGDAKPNTSIEEFFERGCAKIKIQAESPEDAIVHVLKAEAMLCAVQEEFAREVKAHVPMPSAGVPVDFNKSKLHDFERLGLHVKKILKVDHPALMEAFELKKKQMGSSAPPRLMYQRIPAQFCSMLTSIGFQREYAPPDGMSVNNGGVYCI</sequence>
<dbReference type="PANTHER" id="PTHR14453:SF70">
    <property type="entry name" value="PROTEIN MONO-ADP-RIBOSYLTRANSFERASE PARP9"/>
    <property type="match status" value="1"/>
</dbReference>
<dbReference type="GO" id="GO:0003950">
    <property type="term" value="F:NAD+ poly-ADP-ribosyltransferase activity"/>
    <property type="evidence" value="ECO:0007669"/>
    <property type="project" value="TreeGrafter"/>
</dbReference>
<dbReference type="GO" id="GO:0060335">
    <property type="term" value="P:positive regulation of type II interferon-mediated signaling pathway"/>
    <property type="evidence" value="ECO:0007669"/>
    <property type="project" value="TreeGrafter"/>
</dbReference>
<feature type="domain" description="Macro" evidence="6">
    <location>
        <begin position="59"/>
        <end position="250"/>
    </location>
</feature>
<dbReference type="GO" id="GO:0005737">
    <property type="term" value="C:cytoplasm"/>
    <property type="evidence" value="ECO:0007669"/>
    <property type="project" value="TreeGrafter"/>
</dbReference>
<comment type="caution">
    <text evidence="7">The sequence shown here is derived from an EMBL/GenBank/DDBJ whole genome shotgun (WGS) entry which is preliminary data.</text>
</comment>
<gene>
    <name evidence="7" type="primary">PARP9_1</name>
    <name evidence="7" type="ORF">N1851_020690</name>
</gene>
<keyword evidence="5" id="KW-0539">Nucleus</keyword>
<evidence type="ECO:0000256" key="5">
    <source>
        <dbReference type="ARBA" id="ARBA00023242"/>
    </source>
</evidence>
<keyword evidence="8" id="KW-1185">Reference proteome</keyword>
<evidence type="ECO:0000256" key="4">
    <source>
        <dbReference type="ARBA" id="ARBA00023027"/>
    </source>
</evidence>
<dbReference type="GO" id="GO:0070212">
    <property type="term" value="P:protein poly-ADP-ribosylation"/>
    <property type="evidence" value="ECO:0007669"/>
    <property type="project" value="TreeGrafter"/>
</dbReference>
<evidence type="ECO:0000313" key="8">
    <source>
        <dbReference type="Proteomes" id="UP001174136"/>
    </source>
</evidence>
<dbReference type="GO" id="GO:0010629">
    <property type="term" value="P:negative regulation of gene expression"/>
    <property type="evidence" value="ECO:0007669"/>
    <property type="project" value="TreeGrafter"/>
</dbReference>
<feature type="domain" description="Macro" evidence="6">
    <location>
        <begin position="271"/>
        <end position="455"/>
    </location>
</feature>
<dbReference type="SMART" id="SM00506">
    <property type="entry name" value="A1pp"/>
    <property type="match status" value="2"/>
</dbReference>
<dbReference type="AlphaFoldDB" id="A0AA47MJU5"/>
<dbReference type="SUPFAM" id="SSF52949">
    <property type="entry name" value="Macro domain-like"/>
    <property type="match status" value="2"/>
</dbReference>
<dbReference type="InterPro" id="IPR052056">
    <property type="entry name" value="Mono-ARTD/PARP"/>
</dbReference>
<reference evidence="7" key="1">
    <citation type="journal article" date="2023" name="Front. Mar. Sci.">
        <title>A new Merluccius polli reference genome to investigate the effects of global change in West African waters.</title>
        <authorList>
            <person name="Mateo J.L."/>
            <person name="Blanco-Fernandez C."/>
            <person name="Garcia-Vazquez E."/>
            <person name="Machado-Schiaffino G."/>
        </authorList>
    </citation>
    <scope>NUCLEOTIDE SEQUENCE</scope>
    <source>
        <strain evidence="7">C29</strain>
        <tissue evidence="7">Fin</tissue>
    </source>
</reference>
<dbReference type="PANTHER" id="PTHR14453">
    <property type="entry name" value="PARP/ZINC FINGER CCCH TYPE DOMAIN CONTAINING PROTEIN"/>
    <property type="match status" value="1"/>
</dbReference>
<dbReference type="GO" id="GO:1990404">
    <property type="term" value="F:NAD+-protein mono-ADP-ribosyltransferase activity"/>
    <property type="evidence" value="ECO:0007669"/>
    <property type="project" value="TreeGrafter"/>
</dbReference>
<evidence type="ECO:0000256" key="3">
    <source>
        <dbReference type="ARBA" id="ARBA00022679"/>
    </source>
</evidence>
<evidence type="ECO:0000256" key="1">
    <source>
        <dbReference type="ARBA" id="ARBA00004123"/>
    </source>
</evidence>
<protein>
    <submittedName>
        <fullName evidence="7">Poly [ADP-ribose] polymerase 9</fullName>
    </submittedName>
</protein>
<dbReference type="Gene3D" id="3.40.220.10">
    <property type="entry name" value="Leucine Aminopeptidase, subunit E, domain 1"/>
    <property type="match status" value="2"/>
</dbReference>
<evidence type="ECO:0000313" key="7">
    <source>
        <dbReference type="EMBL" id="KAK0141653.1"/>
    </source>
</evidence>
<evidence type="ECO:0000259" key="6">
    <source>
        <dbReference type="PROSITE" id="PS51154"/>
    </source>
</evidence>
<dbReference type="PROSITE" id="PS51154">
    <property type="entry name" value="MACRO"/>
    <property type="match status" value="2"/>
</dbReference>
<dbReference type="EMBL" id="JAOPHQ010003767">
    <property type="protein sequence ID" value="KAK0141653.1"/>
    <property type="molecule type" value="Genomic_DNA"/>
</dbReference>
<name>A0AA47MJU5_MERPO</name>
<keyword evidence="2" id="KW-0328">Glycosyltransferase</keyword>
<evidence type="ECO:0000256" key="2">
    <source>
        <dbReference type="ARBA" id="ARBA00022676"/>
    </source>
</evidence>
<accession>A0AA47MJU5</accession>
<dbReference type="InterPro" id="IPR043472">
    <property type="entry name" value="Macro_dom-like"/>
</dbReference>
<dbReference type="GO" id="GO:0044389">
    <property type="term" value="F:ubiquitin-like protein ligase binding"/>
    <property type="evidence" value="ECO:0007669"/>
    <property type="project" value="TreeGrafter"/>
</dbReference>
<dbReference type="GO" id="GO:0005634">
    <property type="term" value="C:nucleus"/>
    <property type="evidence" value="ECO:0007669"/>
    <property type="project" value="UniProtKB-SubCell"/>
</dbReference>
<keyword evidence="3" id="KW-0808">Transferase</keyword>
<proteinExistence type="predicted"/>